<evidence type="ECO:0000313" key="2">
    <source>
        <dbReference type="EMBL" id="TWU01620.1"/>
    </source>
</evidence>
<dbReference type="GO" id="GO:0004722">
    <property type="term" value="F:protein serine/threonine phosphatase activity"/>
    <property type="evidence" value="ECO:0007669"/>
    <property type="project" value="UniProtKB-EC"/>
</dbReference>
<gene>
    <name evidence="2" type="primary">stp_1</name>
    <name evidence="2" type="ORF">Pla100_13550</name>
</gene>
<dbReference type="EC" id="3.1.3.16" evidence="2"/>
<proteinExistence type="predicted"/>
<keyword evidence="3" id="KW-1185">Reference proteome</keyword>
<organism evidence="2 3">
    <name type="scientific">Neorhodopirellula pilleata</name>
    <dbReference type="NCBI Taxonomy" id="2714738"/>
    <lineage>
        <taxon>Bacteria</taxon>
        <taxon>Pseudomonadati</taxon>
        <taxon>Planctomycetota</taxon>
        <taxon>Planctomycetia</taxon>
        <taxon>Pirellulales</taxon>
        <taxon>Pirellulaceae</taxon>
        <taxon>Neorhodopirellula</taxon>
    </lineage>
</organism>
<dbReference type="Gene3D" id="3.60.40.10">
    <property type="entry name" value="PPM-type phosphatase domain"/>
    <property type="match status" value="1"/>
</dbReference>
<accession>A0A5C6APK3</accession>
<comment type="caution">
    <text evidence="2">The sequence shown here is derived from an EMBL/GenBank/DDBJ whole genome shotgun (WGS) entry which is preliminary data.</text>
</comment>
<dbReference type="PROSITE" id="PS51746">
    <property type="entry name" value="PPM_2"/>
    <property type="match status" value="1"/>
</dbReference>
<evidence type="ECO:0000313" key="3">
    <source>
        <dbReference type="Proteomes" id="UP000316213"/>
    </source>
</evidence>
<dbReference type="SUPFAM" id="SSF81606">
    <property type="entry name" value="PP2C-like"/>
    <property type="match status" value="1"/>
</dbReference>
<feature type="domain" description="PPM-type phosphatase" evidence="1">
    <location>
        <begin position="41"/>
        <end position="281"/>
    </location>
</feature>
<reference evidence="2 3" key="1">
    <citation type="submission" date="2019-02" db="EMBL/GenBank/DDBJ databases">
        <title>Deep-cultivation of Planctomycetes and their phenomic and genomic characterization uncovers novel biology.</title>
        <authorList>
            <person name="Wiegand S."/>
            <person name="Jogler M."/>
            <person name="Boedeker C."/>
            <person name="Pinto D."/>
            <person name="Vollmers J."/>
            <person name="Rivas-Marin E."/>
            <person name="Kohn T."/>
            <person name="Peeters S.H."/>
            <person name="Heuer A."/>
            <person name="Rast P."/>
            <person name="Oberbeckmann S."/>
            <person name="Bunk B."/>
            <person name="Jeske O."/>
            <person name="Meyerdierks A."/>
            <person name="Storesund J.E."/>
            <person name="Kallscheuer N."/>
            <person name="Luecker S."/>
            <person name="Lage O.M."/>
            <person name="Pohl T."/>
            <person name="Merkel B.J."/>
            <person name="Hornburger P."/>
            <person name="Mueller R.-W."/>
            <person name="Bruemmer F."/>
            <person name="Labrenz M."/>
            <person name="Spormann A.M."/>
            <person name="Op Den Camp H."/>
            <person name="Overmann J."/>
            <person name="Amann R."/>
            <person name="Jetten M.S.M."/>
            <person name="Mascher T."/>
            <person name="Medema M.H."/>
            <person name="Devos D.P."/>
            <person name="Kaster A.-K."/>
            <person name="Ovreas L."/>
            <person name="Rohde M."/>
            <person name="Galperin M.Y."/>
            <person name="Jogler C."/>
        </authorList>
    </citation>
    <scope>NUCLEOTIDE SEQUENCE [LARGE SCALE GENOMIC DNA]</scope>
    <source>
        <strain evidence="2 3">Pla100</strain>
    </source>
</reference>
<dbReference type="Pfam" id="PF13672">
    <property type="entry name" value="PP2C_2"/>
    <property type="match status" value="1"/>
</dbReference>
<dbReference type="RefSeq" id="WP_231602782.1">
    <property type="nucleotide sequence ID" value="NZ_SJPM01000002.1"/>
</dbReference>
<dbReference type="EMBL" id="SJPM01000002">
    <property type="protein sequence ID" value="TWU01620.1"/>
    <property type="molecule type" value="Genomic_DNA"/>
</dbReference>
<keyword evidence="2" id="KW-0378">Hydrolase</keyword>
<dbReference type="Proteomes" id="UP000316213">
    <property type="component" value="Unassembled WGS sequence"/>
</dbReference>
<dbReference type="SMART" id="SM00332">
    <property type="entry name" value="PP2Cc"/>
    <property type="match status" value="1"/>
</dbReference>
<dbReference type="AlphaFoldDB" id="A0A5C6APK3"/>
<dbReference type="InterPro" id="IPR036457">
    <property type="entry name" value="PPM-type-like_dom_sf"/>
</dbReference>
<name>A0A5C6APK3_9BACT</name>
<dbReference type="InterPro" id="IPR001932">
    <property type="entry name" value="PPM-type_phosphatase-like_dom"/>
</dbReference>
<protein>
    <submittedName>
        <fullName evidence="2">Serine/threonine phosphatase stp</fullName>
        <ecNumber evidence="2">3.1.3.16</ecNumber>
    </submittedName>
</protein>
<sequence length="281" mass="29980">MTTVLDTAVHLFLESEMESPRVLPVDFVDSHRFGAGKPGHLVVFSRTCPDKDEPNDDSAAVIRLPDGALVMAVADGVGGAPLGYKASAIAVQCIAESLQDRIDGSDLRPAILDGIERANAEILDMGTGAATTISIVEVQNRIARGYQVGDSMAMIVGQRGTMKWRSTSHSPVGYLIESGAIEEAEAMLHDDRHIVSNLVGSREMHIEIGPAIPLAVRDSIVIASDGLFDNLQLGEIAQLARIGKPLDRMNALVALASKRMRGEDHSMPGKPDDLAVVLMTP</sequence>
<dbReference type="SMART" id="SM00331">
    <property type="entry name" value="PP2C_SIG"/>
    <property type="match status" value="1"/>
</dbReference>
<evidence type="ECO:0000259" key="1">
    <source>
        <dbReference type="PROSITE" id="PS51746"/>
    </source>
</evidence>